<evidence type="ECO:0000256" key="1">
    <source>
        <dbReference type="SAM" id="MobiDB-lite"/>
    </source>
</evidence>
<dbReference type="Proteomes" id="UP000887572">
    <property type="component" value="Unplaced"/>
</dbReference>
<evidence type="ECO:0000313" key="3">
    <source>
        <dbReference type="WBParaSite" id="Gr19_v10_g9073.t1"/>
    </source>
</evidence>
<accession>A0A914ID05</accession>
<name>A0A914ID05_GLORO</name>
<proteinExistence type="predicted"/>
<sequence length="123" mass="13453">MMLQKQKRWNALMINIIATALTAGNVSLYSDNLVYGVPSSLEINEMKQALAVSKWGCTGDGEDKASQCHKLLGDLIPDGYCDCFIGERDANMSNDSPSADKFIRLPPLNKKSAGKNESRSNNL</sequence>
<feature type="region of interest" description="Disordered" evidence="1">
    <location>
        <begin position="92"/>
        <end position="123"/>
    </location>
</feature>
<keyword evidence="2" id="KW-1185">Reference proteome</keyword>
<dbReference type="WBParaSite" id="Gr19_v10_g9073.t1">
    <property type="protein sequence ID" value="Gr19_v10_g9073.t1"/>
    <property type="gene ID" value="Gr19_v10_g9073"/>
</dbReference>
<reference evidence="3" key="1">
    <citation type="submission" date="2022-11" db="UniProtKB">
        <authorList>
            <consortium name="WormBaseParasite"/>
        </authorList>
    </citation>
    <scope>IDENTIFICATION</scope>
</reference>
<organism evidence="2 3">
    <name type="scientific">Globodera rostochiensis</name>
    <name type="common">Golden nematode worm</name>
    <name type="synonym">Heterodera rostochiensis</name>
    <dbReference type="NCBI Taxonomy" id="31243"/>
    <lineage>
        <taxon>Eukaryota</taxon>
        <taxon>Metazoa</taxon>
        <taxon>Ecdysozoa</taxon>
        <taxon>Nematoda</taxon>
        <taxon>Chromadorea</taxon>
        <taxon>Rhabditida</taxon>
        <taxon>Tylenchina</taxon>
        <taxon>Tylenchomorpha</taxon>
        <taxon>Tylenchoidea</taxon>
        <taxon>Heteroderidae</taxon>
        <taxon>Heteroderinae</taxon>
        <taxon>Globodera</taxon>
    </lineage>
</organism>
<protein>
    <submittedName>
        <fullName evidence="3">Uncharacterized protein</fullName>
    </submittedName>
</protein>
<feature type="compositionally biased region" description="Basic and acidic residues" evidence="1">
    <location>
        <begin position="114"/>
        <end position="123"/>
    </location>
</feature>
<dbReference type="AlphaFoldDB" id="A0A914ID05"/>
<evidence type="ECO:0000313" key="2">
    <source>
        <dbReference type="Proteomes" id="UP000887572"/>
    </source>
</evidence>